<dbReference type="EMBL" id="CAJJDN010000041">
    <property type="protein sequence ID" value="CAD8081007.1"/>
    <property type="molecule type" value="Genomic_DNA"/>
</dbReference>
<comment type="caution">
    <text evidence="1">The sequence shown here is derived from an EMBL/GenBank/DDBJ whole genome shotgun (WGS) entry which is preliminary data.</text>
</comment>
<keyword evidence="2" id="KW-1185">Reference proteome</keyword>
<gene>
    <name evidence="1" type="ORF">PSON_ATCC_30995.1.T0410185</name>
</gene>
<accession>A0A8S1MJU6</accession>
<dbReference type="AlphaFoldDB" id="A0A8S1MJU6"/>
<sequence length="202" mass="24575">MPQIQNFRLQINLSKILFPLRLIDQSYQDQDNLYRPYVRCPILNICFINLAVIESLDFSKLFQNRETFKSFIPLYIQELCSLFRLFVYFKSQFNQNISFILKKGFLKSKLKSNNNSLQYQNKIQTKERYLYTFLLISQKCQKFLFLFKNNDLNLHPEFFLLNPKEQILIFNNQILNYPLKKETLQLYKIYYKNSDDAFFQEQ</sequence>
<evidence type="ECO:0000313" key="2">
    <source>
        <dbReference type="Proteomes" id="UP000692954"/>
    </source>
</evidence>
<reference evidence="1" key="1">
    <citation type="submission" date="2021-01" db="EMBL/GenBank/DDBJ databases">
        <authorList>
            <consortium name="Genoscope - CEA"/>
            <person name="William W."/>
        </authorList>
    </citation>
    <scope>NUCLEOTIDE SEQUENCE</scope>
</reference>
<evidence type="ECO:0000313" key="1">
    <source>
        <dbReference type="EMBL" id="CAD8081007.1"/>
    </source>
</evidence>
<protein>
    <submittedName>
        <fullName evidence="1">Uncharacterized protein</fullName>
    </submittedName>
</protein>
<name>A0A8S1MJU6_9CILI</name>
<dbReference type="Proteomes" id="UP000692954">
    <property type="component" value="Unassembled WGS sequence"/>
</dbReference>
<organism evidence="1 2">
    <name type="scientific">Paramecium sonneborni</name>
    <dbReference type="NCBI Taxonomy" id="65129"/>
    <lineage>
        <taxon>Eukaryota</taxon>
        <taxon>Sar</taxon>
        <taxon>Alveolata</taxon>
        <taxon>Ciliophora</taxon>
        <taxon>Intramacronucleata</taxon>
        <taxon>Oligohymenophorea</taxon>
        <taxon>Peniculida</taxon>
        <taxon>Parameciidae</taxon>
        <taxon>Paramecium</taxon>
    </lineage>
</organism>
<proteinExistence type="predicted"/>